<evidence type="ECO:0000256" key="3">
    <source>
        <dbReference type="SAM" id="Phobius"/>
    </source>
</evidence>
<feature type="transmembrane region" description="Helical" evidence="3">
    <location>
        <begin position="489"/>
        <end position="516"/>
    </location>
</feature>
<dbReference type="SUPFAM" id="SSF46565">
    <property type="entry name" value="Chaperone J-domain"/>
    <property type="match status" value="1"/>
</dbReference>
<evidence type="ECO:0000259" key="4">
    <source>
        <dbReference type="PROSITE" id="PS50076"/>
    </source>
</evidence>
<keyword evidence="3" id="KW-1133">Transmembrane helix</keyword>
<evidence type="ECO:0000256" key="1">
    <source>
        <dbReference type="ARBA" id="ARBA00023186"/>
    </source>
</evidence>
<feature type="transmembrane region" description="Helical" evidence="3">
    <location>
        <begin position="536"/>
        <end position="564"/>
    </location>
</feature>
<dbReference type="AlphaFoldDB" id="A0A5E7QH42"/>
<gene>
    <name evidence="5" type="ORF">PS870_06199</name>
</gene>
<evidence type="ECO:0000256" key="2">
    <source>
        <dbReference type="SAM" id="MobiDB-lite"/>
    </source>
</evidence>
<feature type="compositionally biased region" description="Pro residues" evidence="2">
    <location>
        <begin position="97"/>
        <end position="110"/>
    </location>
</feature>
<name>A0A5E7QH42_PSEFL</name>
<dbReference type="EMBL" id="CABVIK010000031">
    <property type="protein sequence ID" value="VVP60855.1"/>
    <property type="molecule type" value="Genomic_DNA"/>
</dbReference>
<dbReference type="RefSeq" id="WP_154914032.1">
    <property type="nucleotide sequence ID" value="NZ_CABVIK010000031.1"/>
</dbReference>
<proteinExistence type="predicted"/>
<feature type="transmembrane region" description="Helical" evidence="3">
    <location>
        <begin position="423"/>
        <end position="442"/>
    </location>
</feature>
<dbReference type="InterPro" id="IPR001623">
    <property type="entry name" value="DnaJ_domain"/>
</dbReference>
<dbReference type="InterPro" id="IPR036869">
    <property type="entry name" value="J_dom_sf"/>
</dbReference>
<accession>A0A5E7QH42</accession>
<protein>
    <recommendedName>
        <fullName evidence="4">J domain-containing protein</fullName>
    </recommendedName>
</protein>
<feature type="domain" description="J" evidence="4">
    <location>
        <begin position="2"/>
        <end position="62"/>
    </location>
</feature>
<keyword evidence="3" id="KW-0472">Membrane</keyword>
<dbReference type="PROSITE" id="PS50076">
    <property type="entry name" value="DNAJ_2"/>
    <property type="match status" value="1"/>
</dbReference>
<keyword evidence="3" id="KW-0812">Transmembrane</keyword>
<feature type="region of interest" description="Disordered" evidence="2">
    <location>
        <begin position="97"/>
        <end position="122"/>
    </location>
</feature>
<dbReference type="Gene3D" id="1.10.287.110">
    <property type="entry name" value="DnaJ domain"/>
    <property type="match status" value="1"/>
</dbReference>
<dbReference type="Proteomes" id="UP000349468">
    <property type="component" value="Unassembled WGS sequence"/>
</dbReference>
<reference evidence="5 6" key="1">
    <citation type="submission" date="2019-09" db="EMBL/GenBank/DDBJ databases">
        <authorList>
            <person name="Chandra G."/>
            <person name="Truman W A."/>
        </authorList>
    </citation>
    <scope>NUCLEOTIDE SEQUENCE [LARGE SCALE GENOMIC DNA]</scope>
    <source>
        <strain evidence="5">PS870</strain>
    </source>
</reference>
<keyword evidence="1" id="KW-0143">Chaperone</keyword>
<organism evidence="5 6">
    <name type="scientific">Pseudomonas fluorescens</name>
    <dbReference type="NCBI Taxonomy" id="294"/>
    <lineage>
        <taxon>Bacteria</taxon>
        <taxon>Pseudomonadati</taxon>
        <taxon>Pseudomonadota</taxon>
        <taxon>Gammaproteobacteria</taxon>
        <taxon>Pseudomonadales</taxon>
        <taxon>Pseudomonadaceae</taxon>
        <taxon>Pseudomonas</taxon>
    </lineage>
</organism>
<sequence length="575" mass="66901">MDCWSVLELPEDADARTLKRSYARLLKTFRPDEDPEGFQRLREAYEEALGVAQWRAEYAAEEHEVATVDIVEKPNHTDLQAGSDVLGVRPLSLQNPPPLRPLNLESPPPLRSLNLAPSNPEPLHEPVAAPDELAARTLLDGLSEQNLSERWAQAQQQHCAKAFEQRLLALCFDHPGLRNSIAAWAVQHLDWLAPWQNVEMTDWQRDALASGLLQDYRQVLQELLEASKEREFLTQLKSYTVQPWLQVFDRRQEWQRILLQLFNDTEWSLPLFDRVGQVFGWDDKKGIHPEPMSLWQALIERCNQEIFYASLQAKAQDNRTWAADVQAAHLLMNPMQPGQQKKMIDGFGQNEWQACHDLAQTLKWRYPQLRLRLPHADVFHWRRFLPRPIADETWVRVWAGIALALFLFYFPTEYKSKGFSISISIPMIFISLAFACVPVWFFRFAMSWWVPIISHVVVQDLWLTEGLVPRHWNPDTRWLVMRHGVPQAVLTLLFGLLLGWPGMATYVGFMLIGLLHKRRIGQLDPELAARRPWLTALHWAHFSPLQLVFLLVMVGVIFVCRMYFPEYHLTHLMFR</sequence>
<feature type="transmembrane region" description="Helical" evidence="3">
    <location>
        <begin position="393"/>
        <end position="411"/>
    </location>
</feature>
<evidence type="ECO:0000313" key="6">
    <source>
        <dbReference type="Proteomes" id="UP000349468"/>
    </source>
</evidence>
<evidence type="ECO:0000313" key="5">
    <source>
        <dbReference type="EMBL" id="VVP60855.1"/>
    </source>
</evidence>